<evidence type="ECO:0000313" key="1">
    <source>
        <dbReference type="EMBL" id="GBO14456.1"/>
    </source>
</evidence>
<sequence>MTWWISQKLVLEVVARGLRSLLPFGTFASTLPLQKCQSVIYRSVASQKFSKRNPTTLNRTPTLRINNYSIKISDRNKILGIVLDNKLTWTAHISTLYDKSLFLISNFNRVIKTDWSMSRNIPKFWYYSVIEMILLYGESIWDEALTKFHISRLHTIQRILLLRITKAYRTISTNVLNILTGIPPLHITAKAEFHKFQIWVRHSIVYSNIIDNVQLDNNIKIRNIPSEQKIIQLPNSIQNPDFEVYTDVSRITRLGSPCASARMTSILEITYSS</sequence>
<proteinExistence type="predicted"/>
<dbReference type="EMBL" id="BGPR01038579">
    <property type="protein sequence ID" value="GBO14456.1"/>
    <property type="molecule type" value="Genomic_DNA"/>
</dbReference>
<evidence type="ECO:0000313" key="2">
    <source>
        <dbReference type="Proteomes" id="UP000499080"/>
    </source>
</evidence>
<gene>
    <name evidence="1" type="ORF">AVEN_255569_1</name>
</gene>
<dbReference type="Proteomes" id="UP000499080">
    <property type="component" value="Unassembled WGS sequence"/>
</dbReference>
<accession>A0A4Y2URY6</accession>
<name>A0A4Y2URY6_ARAVE</name>
<dbReference type="OrthoDB" id="3051850at2759"/>
<keyword evidence="2" id="KW-1185">Reference proteome</keyword>
<comment type="caution">
    <text evidence="1">The sequence shown here is derived from an EMBL/GenBank/DDBJ whole genome shotgun (WGS) entry which is preliminary data.</text>
</comment>
<dbReference type="AlphaFoldDB" id="A0A4Y2URY6"/>
<organism evidence="1 2">
    <name type="scientific">Araneus ventricosus</name>
    <name type="common">Orbweaver spider</name>
    <name type="synonym">Epeira ventricosa</name>
    <dbReference type="NCBI Taxonomy" id="182803"/>
    <lineage>
        <taxon>Eukaryota</taxon>
        <taxon>Metazoa</taxon>
        <taxon>Ecdysozoa</taxon>
        <taxon>Arthropoda</taxon>
        <taxon>Chelicerata</taxon>
        <taxon>Arachnida</taxon>
        <taxon>Araneae</taxon>
        <taxon>Araneomorphae</taxon>
        <taxon>Entelegynae</taxon>
        <taxon>Araneoidea</taxon>
        <taxon>Araneidae</taxon>
        <taxon>Araneus</taxon>
    </lineage>
</organism>
<reference evidence="1 2" key="1">
    <citation type="journal article" date="2019" name="Sci. Rep.">
        <title>Orb-weaving spider Araneus ventricosus genome elucidates the spidroin gene catalogue.</title>
        <authorList>
            <person name="Kono N."/>
            <person name="Nakamura H."/>
            <person name="Ohtoshi R."/>
            <person name="Moran D.A.P."/>
            <person name="Shinohara A."/>
            <person name="Yoshida Y."/>
            <person name="Fujiwara M."/>
            <person name="Mori M."/>
            <person name="Tomita M."/>
            <person name="Arakawa K."/>
        </authorList>
    </citation>
    <scope>NUCLEOTIDE SEQUENCE [LARGE SCALE GENOMIC DNA]</scope>
</reference>
<protein>
    <submittedName>
        <fullName evidence="1">Uncharacterized protein</fullName>
    </submittedName>
</protein>